<dbReference type="Proteomes" id="UP000501926">
    <property type="component" value="Chromosome"/>
</dbReference>
<proteinExistence type="predicted"/>
<protein>
    <submittedName>
        <fullName evidence="1">Uncharacterized protein</fullName>
    </submittedName>
</protein>
<dbReference type="EMBL" id="CP049055">
    <property type="protein sequence ID" value="QII12554.1"/>
    <property type="molecule type" value="Genomic_DNA"/>
</dbReference>
<evidence type="ECO:0000313" key="1">
    <source>
        <dbReference type="EMBL" id="QII12554.1"/>
    </source>
</evidence>
<accession>A0A6G7GT77</accession>
<sequence length="78" mass="9182">MTLHKTCDSFTMCKTIVLFINFPKEMFYVNKKTSINVKHFRCNRCVFPHGIKGIHICTSDADSLINLRYLRLKIVQMK</sequence>
<name>A0A6G7GT77_KUEST</name>
<evidence type="ECO:0000313" key="2">
    <source>
        <dbReference type="Proteomes" id="UP000501926"/>
    </source>
</evidence>
<reference evidence="1 2" key="1">
    <citation type="submission" date="2020-02" db="EMBL/GenBank/DDBJ databases">
        <title>Newly sequenced genome of strain CSTR1 showed variability in Candidatus Kuenenia stuttgartiensis genomes.</title>
        <authorList>
            <person name="Ding C."/>
            <person name="Adrian L."/>
        </authorList>
    </citation>
    <scope>NUCLEOTIDE SEQUENCE [LARGE SCALE GENOMIC DNA]</scope>
    <source>
        <strain evidence="1 2">CSTR1</strain>
    </source>
</reference>
<gene>
    <name evidence="1" type="ORF">KsCSTR_31750</name>
</gene>
<organism evidence="1 2">
    <name type="scientific">Kuenenia stuttgartiensis</name>
    <dbReference type="NCBI Taxonomy" id="174633"/>
    <lineage>
        <taxon>Bacteria</taxon>
        <taxon>Pseudomonadati</taxon>
        <taxon>Planctomycetota</taxon>
        <taxon>Candidatus Brocadiia</taxon>
        <taxon>Candidatus Brocadiales</taxon>
        <taxon>Candidatus Brocadiaceae</taxon>
        <taxon>Candidatus Kuenenia</taxon>
    </lineage>
</organism>
<dbReference type="AlphaFoldDB" id="A0A6G7GT77"/>